<organism evidence="4 5">
    <name type="scientific">Alloalcanivorax marinus</name>
    <dbReference type="NCBI Taxonomy" id="1177169"/>
    <lineage>
        <taxon>Bacteria</taxon>
        <taxon>Pseudomonadati</taxon>
        <taxon>Pseudomonadota</taxon>
        <taxon>Gammaproteobacteria</taxon>
        <taxon>Oceanospirillales</taxon>
        <taxon>Alcanivoracaceae</taxon>
        <taxon>Alloalcanivorax</taxon>
    </lineage>
</organism>
<dbReference type="InterPro" id="IPR027417">
    <property type="entry name" value="P-loop_NTPase"/>
</dbReference>
<evidence type="ECO:0000313" key="4">
    <source>
        <dbReference type="EMBL" id="MCC4307089.1"/>
    </source>
</evidence>
<dbReference type="InterPro" id="IPR050742">
    <property type="entry name" value="Helicase_Restrict-Modif_Enz"/>
</dbReference>
<dbReference type="CDD" id="cd09179">
    <property type="entry name" value="PLDc_N_DEXD_a"/>
    <property type="match status" value="1"/>
</dbReference>
<dbReference type="SMART" id="SM00490">
    <property type="entry name" value="HELICc"/>
    <property type="match status" value="1"/>
</dbReference>
<dbReference type="PANTHER" id="PTHR47396">
    <property type="entry name" value="TYPE I RESTRICTION ENZYME ECOKI R PROTEIN"/>
    <property type="match status" value="1"/>
</dbReference>
<reference evidence="4" key="1">
    <citation type="submission" date="2021-10" db="EMBL/GenBank/DDBJ databases">
        <title>The diversity and Nitrogen Metabolism of Culturable Nitrate-Utilizing Bacteria Within the Oxygen Minimum Zone of the Changjiang (Yangtze River)Estuary.</title>
        <authorList>
            <person name="Zhang D."/>
            <person name="Zheng J."/>
            <person name="Liu S."/>
            <person name="He W."/>
        </authorList>
    </citation>
    <scope>NUCLEOTIDE SEQUENCE</scope>
    <source>
        <strain evidence="4">FXH-223</strain>
    </source>
</reference>
<accession>A0A9Q3UKC4</accession>
<feature type="region of interest" description="Disordered" evidence="1">
    <location>
        <begin position="231"/>
        <end position="257"/>
    </location>
</feature>
<dbReference type="RefSeq" id="WP_228232230.1">
    <property type="nucleotide sequence ID" value="NZ_JAJGNA010000001.1"/>
</dbReference>
<evidence type="ECO:0000259" key="2">
    <source>
        <dbReference type="PROSITE" id="PS51192"/>
    </source>
</evidence>
<dbReference type="SUPFAM" id="SSF52540">
    <property type="entry name" value="P-loop containing nucleoside triphosphate hydrolases"/>
    <property type="match status" value="2"/>
</dbReference>
<dbReference type="SMART" id="SM00487">
    <property type="entry name" value="DEXDc"/>
    <property type="match status" value="1"/>
</dbReference>
<evidence type="ECO:0000313" key="5">
    <source>
        <dbReference type="Proteomes" id="UP001108027"/>
    </source>
</evidence>
<comment type="caution">
    <text evidence="4">The sequence shown here is derived from an EMBL/GenBank/DDBJ whole genome shotgun (WGS) entry which is preliminary data.</text>
</comment>
<dbReference type="PROSITE" id="PS51192">
    <property type="entry name" value="HELICASE_ATP_BIND_1"/>
    <property type="match status" value="1"/>
</dbReference>
<dbReference type="AlphaFoldDB" id="A0A9Q3UKC4"/>
<dbReference type="Gene3D" id="3.40.50.300">
    <property type="entry name" value="P-loop containing nucleotide triphosphate hydrolases"/>
    <property type="match status" value="2"/>
</dbReference>
<dbReference type="EMBL" id="JAJGNA010000001">
    <property type="protein sequence ID" value="MCC4307089.1"/>
    <property type="molecule type" value="Genomic_DNA"/>
</dbReference>
<dbReference type="Pfam" id="PF04851">
    <property type="entry name" value="ResIII"/>
    <property type="match status" value="1"/>
</dbReference>
<proteinExistence type="predicted"/>
<dbReference type="GO" id="GO:0005524">
    <property type="term" value="F:ATP binding"/>
    <property type="evidence" value="ECO:0007669"/>
    <property type="project" value="InterPro"/>
</dbReference>
<dbReference type="GO" id="GO:0005829">
    <property type="term" value="C:cytosol"/>
    <property type="evidence" value="ECO:0007669"/>
    <property type="project" value="TreeGrafter"/>
</dbReference>
<dbReference type="InterPro" id="IPR014001">
    <property type="entry name" value="Helicase_ATP-bd"/>
</dbReference>
<dbReference type="Pfam" id="PF00271">
    <property type="entry name" value="Helicase_C"/>
    <property type="match status" value="1"/>
</dbReference>
<name>A0A9Q3UKC4_9GAMM</name>
<dbReference type="GO" id="GO:0004386">
    <property type="term" value="F:helicase activity"/>
    <property type="evidence" value="ECO:0007669"/>
    <property type="project" value="UniProtKB-KW"/>
</dbReference>
<dbReference type="Proteomes" id="UP001108027">
    <property type="component" value="Unassembled WGS sequence"/>
</dbReference>
<keyword evidence="4" id="KW-0378">Hydrolase</keyword>
<dbReference type="Pfam" id="PF13091">
    <property type="entry name" value="PLDc_2"/>
    <property type="match status" value="1"/>
</dbReference>
<dbReference type="InterPro" id="IPR001650">
    <property type="entry name" value="Helicase_C-like"/>
</dbReference>
<feature type="domain" description="Helicase C-terminal" evidence="3">
    <location>
        <begin position="501"/>
        <end position="654"/>
    </location>
</feature>
<keyword evidence="5" id="KW-1185">Reference proteome</keyword>
<evidence type="ECO:0000259" key="3">
    <source>
        <dbReference type="PROSITE" id="PS51194"/>
    </source>
</evidence>
<evidence type="ECO:0000256" key="1">
    <source>
        <dbReference type="SAM" id="MobiDB-lite"/>
    </source>
</evidence>
<keyword evidence="4" id="KW-0347">Helicase</keyword>
<gene>
    <name evidence="4" type="ORF">LL252_00775</name>
</gene>
<keyword evidence="4" id="KW-0067">ATP-binding</keyword>
<dbReference type="InterPro" id="IPR006935">
    <property type="entry name" value="Helicase/UvrB_N"/>
</dbReference>
<feature type="domain" description="Helicase ATP-binding" evidence="2">
    <location>
        <begin position="262"/>
        <end position="429"/>
    </location>
</feature>
<protein>
    <submittedName>
        <fullName evidence="4">DEAD/DEAH box helicase family protein</fullName>
    </submittedName>
</protein>
<dbReference type="InterPro" id="IPR025202">
    <property type="entry name" value="PLD-like_dom"/>
</dbReference>
<dbReference type="PROSITE" id="PS51194">
    <property type="entry name" value="HELICASE_CTER"/>
    <property type="match status" value="1"/>
</dbReference>
<dbReference type="GO" id="GO:0003677">
    <property type="term" value="F:DNA binding"/>
    <property type="evidence" value="ECO:0007669"/>
    <property type="project" value="InterPro"/>
</dbReference>
<dbReference type="PANTHER" id="PTHR47396:SF1">
    <property type="entry name" value="ATP-DEPENDENT HELICASE IRC3-RELATED"/>
    <property type="match status" value="1"/>
</dbReference>
<sequence>MNFSEEQKKIHDVRHRYRSRRDDLVEDFFKPCLRFCNEYRRAVAFFTSSALRTWAEALPRILTSDDVKIRLLVGPFLTEEDKEVLKKVSGAKQTEWRQQISDEFLSKLYEFCEDEAGKKNKLEIFTELLLARKLEIKFAFTDDPNTGIYHEKIGIFDFPWGEKIAFDGSANESYAAHRENYERITVFRSWIPQDVVRIEDIEEDFDMAWEGTAPGLESLEPSESVLSKIRKYGSPEGNEGKIPEPEDQKGRSDKWGHQKEAKDVFIRKRHGVLKMATGTGKTRTALSICEMLCSNKSIDSIVVSMYGNDLISQWHEGLLQWILDSGLPLTLVSQFGTKKEIDAFEFNPSNKILLVSRQELHKLWPLARRGGLGKALIIHDEVHGLGSEGNRRRLEGLHSNFAYTMGLSATPERVYDDVGTQFIFDELGPVIFKFEIEDAIEKGILTEFDYTPLEYWLTDKEKKKISSIYALKAKRAKDGAPMPKEEVWRMLADVYKTAESKIDVFRDFIRENKDALKRAIIFVHNTEYGHAVMQVVNEHTYRYKGYFQGVEEKYLKSFAKNRIDLLVTCHKLSQGIDVQDVNNVVLFSSDRANLETIQRIGRCLRVDPKNPLKRAHIIDFVLADPDSGEGREADKERKEWLQRVSEVRYAGSSN</sequence>
<dbReference type="GO" id="GO:0016787">
    <property type="term" value="F:hydrolase activity"/>
    <property type="evidence" value="ECO:0007669"/>
    <property type="project" value="InterPro"/>
</dbReference>
<keyword evidence="4" id="KW-0547">Nucleotide-binding</keyword>
<feature type="compositionally biased region" description="Basic and acidic residues" evidence="1">
    <location>
        <begin position="238"/>
        <end position="257"/>
    </location>
</feature>